<gene>
    <name evidence="1" type="ORF">PaMx41_ORF44</name>
</gene>
<sequence>MSRLEKWQIGKLLIELDQVTFLKKDYPSYGDLFDLKKEVSRAAELAKDSRKGQMLERLVITIDQVTTSLLVTDTVLAVLSTGREL</sequence>
<dbReference type="EMBL" id="KU884563">
    <property type="protein sequence ID" value="ANA49007.1"/>
    <property type="molecule type" value="Genomic_DNA"/>
</dbReference>
<name>A0A1C8HQ19_BPPP4</name>
<organism evidence="1 2">
    <name type="scientific">Pseudomonas phage PaMx41</name>
    <dbReference type="NCBI Taxonomy" id="1815976"/>
    <lineage>
        <taxon>Viruses</taxon>
        <taxon>Duplodnaviria</taxon>
        <taxon>Heunggongvirae</taxon>
        <taxon>Uroviricota</taxon>
        <taxon>Caudoviricetes</taxon>
        <taxon>Fredfastierviridae</taxon>
        <taxon>Jamesmcgillvirus</taxon>
        <taxon>Jamesmcgillvirus PaMx41</taxon>
    </lineage>
</organism>
<reference evidence="1 2" key="1">
    <citation type="journal article" date="2016" name="Appl. Environ. Microbiol.">
        <title>Genomic and Transcriptional Mapping of PaMx41, Archetype of a New Lineage of Bacteriophages Infecting Pseudomonas aeruginosa.</title>
        <authorList>
            <person name="Cruz-Plancarte I."/>
            <person name="Cazares A."/>
            <person name="Guarneros G."/>
        </authorList>
    </citation>
    <scope>NUCLEOTIDE SEQUENCE [LARGE SCALE GENOMIC DNA]</scope>
</reference>
<dbReference type="Proteomes" id="UP000230640">
    <property type="component" value="Segment"/>
</dbReference>
<proteinExistence type="predicted"/>
<evidence type="ECO:0000313" key="2">
    <source>
        <dbReference type="Proteomes" id="UP000230640"/>
    </source>
</evidence>
<evidence type="ECO:0000313" key="1">
    <source>
        <dbReference type="EMBL" id="ANA49007.1"/>
    </source>
</evidence>
<keyword evidence="2" id="KW-1185">Reference proteome</keyword>
<accession>A0A1C8HQ19</accession>
<protein>
    <submittedName>
        <fullName evidence="1">Uncharacterized protein</fullName>
    </submittedName>
</protein>